<feature type="transmembrane region" description="Helical" evidence="2">
    <location>
        <begin position="257"/>
        <end position="276"/>
    </location>
</feature>
<feature type="coiled-coil region" evidence="1">
    <location>
        <begin position="317"/>
        <end position="347"/>
    </location>
</feature>
<feature type="transmembrane region" description="Helical" evidence="2">
    <location>
        <begin position="138"/>
        <end position="157"/>
    </location>
</feature>
<gene>
    <name evidence="3" type="ORF">GCM10011357_19840</name>
</gene>
<dbReference type="EMBL" id="BMGJ01000006">
    <property type="protein sequence ID" value="GGD64520.1"/>
    <property type="molecule type" value="Genomic_DNA"/>
</dbReference>
<reference evidence="4" key="1">
    <citation type="journal article" date="2019" name="Int. J. Syst. Evol. Microbiol.">
        <title>The Global Catalogue of Microorganisms (GCM) 10K type strain sequencing project: providing services to taxonomists for standard genome sequencing and annotation.</title>
        <authorList>
            <consortium name="The Broad Institute Genomics Platform"/>
            <consortium name="The Broad Institute Genome Sequencing Center for Infectious Disease"/>
            <person name="Wu L."/>
            <person name="Ma J."/>
        </authorList>
    </citation>
    <scope>NUCLEOTIDE SEQUENCE [LARGE SCALE GENOMIC DNA]</scope>
    <source>
        <strain evidence="4">CGMCC 1.12923</strain>
    </source>
</reference>
<keyword evidence="2" id="KW-0812">Transmembrane</keyword>
<name>A0ABQ1REM4_9ALTE</name>
<organism evidence="3 4">
    <name type="scientific">Lacimicrobium alkaliphilum</name>
    <dbReference type="NCBI Taxonomy" id="1526571"/>
    <lineage>
        <taxon>Bacteria</taxon>
        <taxon>Pseudomonadati</taxon>
        <taxon>Pseudomonadota</taxon>
        <taxon>Gammaproteobacteria</taxon>
        <taxon>Alteromonadales</taxon>
        <taxon>Alteromonadaceae</taxon>
        <taxon>Lacimicrobium</taxon>
    </lineage>
</organism>
<feature type="transmembrane region" description="Helical" evidence="2">
    <location>
        <begin position="202"/>
        <end position="222"/>
    </location>
</feature>
<keyword evidence="2" id="KW-0472">Membrane</keyword>
<feature type="transmembrane region" description="Helical" evidence="2">
    <location>
        <begin position="163"/>
        <end position="190"/>
    </location>
</feature>
<comment type="caution">
    <text evidence="3">The sequence shown here is derived from an EMBL/GenBank/DDBJ whole genome shotgun (WGS) entry which is preliminary data.</text>
</comment>
<keyword evidence="2" id="KW-1133">Transmembrane helix</keyword>
<dbReference type="Proteomes" id="UP000614272">
    <property type="component" value="Unassembled WGS sequence"/>
</dbReference>
<proteinExistence type="predicted"/>
<evidence type="ECO:0000256" key="1">
    <source>
        <dbReference type="SAM" id="Coils"/>
    </source>
</evidence>
<evidence type="ECO:0000313" key="4">
    <source>
        <dbReference type="Proteomes" id="UP000614272"/>
    </source>
</evidence>
<evidence type="ECO:0000256" key="2">
    <source>
        <dbReference type="SAM" id="Phobius"/>
    </source>
</evidence>
<sequence>MKIFDVFKSEAILSETDANRIITTTLQNQNSEMYDGVIERKGRDKVLNSERESRQVLLNRAAAHKELVKSGKIESSIAKIKQVKQRALPEAKEYIDAISREVKEGLRAKNEKEASLSKFREDNKLTHAASYSDNPGKVWGHVILAMIAEGLINSFFLSKASEFGLAGGFALAFAISFVNLAMALCFVIGLQNFRHVKTGRSLAGAVGMAVSGLIMLGIALLVGHYRSALDDNIESASTLAVDSWLIEPFGIGTFESWLLTAVTIGIFIFFVVKLILKDELYPAYGKITRETIEARKKFTSLKSKAMRKVSQIKEEVNQQFEAVHEELNILAKTLEEDFEAMESLEQDYQSYLLLQKSEFETFCEECRQRFSHECTQILDKKADLSKPTGRDSTLINI</sequence>
<keyword evidence="1" id="KW-0175">Coiled coil</keyword>
<keyword evidence="4" id="KW-1185">Reference proteome</keyword>
<accession>A0ABQ1REM4</accession>
<protein>
    <submittedName>
        <fullName evidence="3">Uncharacterized protein</fullName>
    </submittedName>
</protein>
<dbReference type="RefSeq" id="WP_188503288.1">
    <property type="nucleotide sequence ID" value="NZ_BMGJ01000006.1"/>
</dbReference>
<evidence type="ECO:0000313" key="3">
    <source>
        <dbReference type="EMBL" id="GGD64520.1"/>
    </source>
</evidence>